<keyword evidence="2" id="KW-0028">Amino-acid biosynthesis</keyword>
<keyword evidence="4" id="KW-0220">Diaminopimelate biosynthesis</keyword>
<dbReference type="Gene3D" id="3.30.360.10">
    <property type="entry name" value="Dihydrodipicolinate Reductase, domain 2"/>
    <property type="match status" value="1"/>
</dbReference>
<accession>A0ABU9YFL0</accession>
<dbReference type="SUPFAM" id="SSF55347">
    <property type="entry name" value="Glyceraldehyde-3-phosphate dehydrogenase-like, C-terminal domain"/>
    <property type="match status" value="1"/>
</dbReference>
<dbReference type="PANTHER" id="PTHR20836:SF0">
    <property type="entry name" value="4-HYDROXY-TETRAHYDRODIPICOLINATE REDUCTASE 1, CHLOROPLASTIC-RELATED"/>
    <property type="match status" value="1"/>
</dbReference>
<comment type="catalytic activity">
    <reaction evidence="10">
        <text>(S)-2,3,4,5-tetrahydrodipicolinate + NADP(+) + H2O = (2S,4S)-4-hydroxy-2,3,4,5-tetrahydrodipicolinate + NADPH + H(+)</text>
        <dbReference type="Rhea" id="RHEA:35331"/>
        <dbReference type="ChEBI" id="CHEBI:15377"/>
        <dbReference type="ChEBI" id="CHEBI:15378"/>
        <dbReference type="ChEBI" id="CHEBI:16845"/>
        <dbReference type="ChEBI" id="CHEBI:57783"/>
        <dbReference type="ChEBI" id="CHEBI:58349"/>
        <dbReference type="ChEBI" id="CHEBI:67139"/>
        <dbReference type="EC" id="1.17.1.8"/>
    </reaction>
</comment>
<comment type="caution">
    <text evidence="15">The sequence shown here is derived from an EMBL/GenBank/DDBJ whole genome shotgun (WGS) entry which is preliminary data.</text>
</comment>
<feature type="domain" description="Dihydrodipicolinate reductase C-terminal" evidence="14">
    <location>
        <begin position="162"/>
        <end position="289"/>
    </location>
</feature>
<dbReference type="Gene3D" id="3.40.50.720">
    <property type="entry name" value="NAD(P)-binding Rossmann-like Domain"/>
    <property type="match status" value="1"/>
</dbReference>
<organism evidence="15 16">
    <name type="scientific">Tistrella arctica</name>
    <dbReference type="NCBI Taxonomy" id="3133430"/>
    <lineage>
        <taxon>Bacteria</taxon>
        <taxon>Pseudomonadati</taxon>
        <taxon>Pseudomonadota</taxon>
        <taxon>Alphaproteobacteria</taxon>
        <taxon>Geminicoccales</taxon>
        <taxon>Geminicoccaceae</taxon>
        <taxon>Tistrella</taxon>
    </lineage>
</organism>
<dbReference type="SUPFAM" id="SSF51735">
    <property type="entry name" value="NAD(P)-binding Rossmann-fold domains"/>
    <property type="match status" value="1"/>
</dbReference>
<evidence type="ECO:0000256" key="9">
    <source>
        <dbReference type="ARBA" id="ARBA00038983"/>
    </source>
</evidence>
<evidence type="ECO:0000256" key="3">
    <source>
        <dbReference type="ARBA" id="ARBA00022857"/>
    </source>
</evidence>
<evidence type="ECO:0000313" key="16">
    <source>
        <dbReference type="Proteomes" id="UP001413721"/>
    </source>
</evidence>
<dbReference type="InterPro" id="IPR000846">
    <property type="entry name" value="DapB_N"/>
</dbReference>
<keyword evidence="16" id="KW-1185">Reference proteome</keyword>
<dbReference type="EMBL" id="JBBKTW010000002">
    <property type="protein sequence ID" value="MEN2987564.1"/>
    <property type="molecule type" value="Genomic_DNA"/>
</dbReference>
<proteinExistence type="inferred from homology"/>
<dbReference type="InterPro" id="IPR023940">
    <property type="entry name" value="DHDPR_bac"/>
</dbReference>
<dbReference type="PIRSF" id="PIRSF000161">
    <property type="entry name" value="DHPR"/>
    <property type="match status" value="1"/>
</dbReference>
<evidence type="ECO:0000256" key="4">
    <source>
        <dbReference type="ARBA" id="ARBA00022915"/>
    </source>
</evidence>
<comment type="catalytic activity">
    <reaction evidence="11">
        <text>(S)-2,3,4,5-tetrahydrodipicolinate + NAD(+) + H2O = (2S,4S)-4-hydroxy-2,3,4,5-tetrahydrodipicolinate + NADH + H(+)</text>
        <dbReference type="Rhea" id="RHEA:35323"/>
        <dbReference type="ChEBI" id="CHEBI:15377"/>
        <dbReference type="ChEBI" id="CHEBI:15378"/>
        <dbReference type="ChEBI" id="CHEBI:16845"/>
        <dbReference type="ChEBI" id="CHEBI:57540"/>
        <dbReference type="ChEBI" id="CHEBI:57945"/>
        <dbReference type="ChEBI" id="CHEBI:67139"/>
        <dbReference type="EC" id="1.17.1.8"/>
    </reaction>
</comment>
<protein>
    <recommendedName>
        <fullName evidence="9 12">4-hydroxy-tetrahydrodipicolinate reductase</fullName>
        <ecNumber evidence="9 12">1.17.1.8</ecNumber>
    </recommendedName>
</protein>
<comment type="pathway">
    <text evidence="8">Amino-acid biosynthesis; L-lysine biosynthesis via DAP pathway; (S)-tetrahydrodipicolinate from L-aspartate: step 4/4.</text>
</comment>
<keyword evidence="6" id="KW-0520">NAD</keyword>
<keyword evidence="7" id="KW-0457">Lysine biosynthesis</keyword>
<dbReference type="InterPro" id="IPR036291">
    <property type="entry name" value="NAD(P)-bd_dom_sf"/>
</dbReference>
<dbReference type="NCBIfam" id="TIGR00036">
    <property type="entry name" value="dapB"/>
    <property type="match status" value="1"/>
</dbReference>
<keyword evidence="3" id="KW-0521">NADP</keyword>
<evidence type="ECO:0000256" key="8">
    <source>
        <dbReference type="ARBA" id="ARBA00037922"/>
    </source>
</evidence>
<sequence>MAPSMIAGSNPSAPSSASSSASAAAPLRVCVAGVTGWTGNAVARAIAASPDLVLVAGVARKAAGQRLAAVVGEPQARATGTDVTVDGDLATALARGGIDVLVDYTHPTTVAGHAEAALAAGVHVVIGTSGLDAAAYDHIDRAARAAGRGVVASGNFAITAALATRFSLIAARYIPHVEVVEIAGPAKPDAPSGTARELAERLGRVARPPMPAGTEPVAPDRVIGDAALRGGTIGGVQVHSLRLPGYAASIDAHFAVAGARLVVSHDAGKDAAAYVDGTLLAVRRVPGVTGLVRGLDVLLFGPDEADGAAMAGAPA</sequence>
<comment type="similarity">
    <text evidence="1">Belongs to the DapB family.</text>
</comment>
<keyword evidence="5 15" id="KW-0560">Oxidoreductase</keyword>
<dbReference type="Pfam" id="PF05173">
    <property type="entry name" value="DapB_C"/>
    <property type="match status" value="1"/>
</dbReference>
<evidence type="ECO:0000256" key="11">
    <source>
        <dbReference type="ARBA" id="ARBA00049396"/>
    </source>
</evidence>
<dbReference type="EC" id="1.17.1.8" evidence="9 12"/>
<evidence type="ECO:0000259" key="13">
    <source>
        <dbReference type="Pfam" id="PF01113"/>
    </source>
</evidence>
<evidence type="ECO:0000313" key="15">
    <source>
        <dbReference type="EMBL" id="MEN2987564.1"/>
    </source>
</evidence>
<reference evidence="15 16" key="1">
    <citation type="submission" date="2024-03" db="EMBL/GenBank/DDBJ databases">
        <title>High-quality draft genome sequencing of Tistrella sp. BH-R2-4.</title>
        <authorList>
            <person name="Dong C."/>
        </authorList>
    </citation>
    <scope>NUCLEOTIDE SEQUENCE [LARGE SCALE GENOMIC DNA]</scope>
    <source>
        <strain evidence="15 16">BH-R2-4</strain>
    </source>
</reference>
<evidence type="ECO:0000256" key="10">
    <source>
        <dbReference type="ARBA" id="ARBA00049080"/>
    </source>
</evidence>
<gene>
    <name evidence="15" type="primary">dapB</name>
    <name evidence="15" type="ORF">WG926_04560</name>
</gene>
<evidence type="ECO:0000256" key="5">
    <source>
        <dbReference type="ARBA" id="ARBA00023002"/>
    </source>
</evidence>
<evidence type="ECO:0000256" key="7">
    <source>
        <dbReference type="ARBA" id="ARBA00023154"/>
    </source>
</evidence>
<evidence type="ECO:0000256" key="1">
    <source>
        <dbReference type="ARBA" id="ARBA00006642"/>
    </source>
</evidence>
<name>A0ABU9YFL0_9PROT</name>
<evidence type="ECO:0000256" key="12">
    <source>
        <dbReference type="NCBIfam" id="TIGR00036"/>
    </source>
</evidence>
<dbReference type="InterPro" id="IPR022663">
    <property type="entry name" value="DapB_C"/>
</dbReference>
<dbReference type="CDD" id="cd02274">
    <property type="entry name" value="DHDPR_N"/>
    <property type="match status" value="1"/>
</dbReference>
<evidence type="ECO:0000256" key="6">
    <source>
        <dbReference type="ARBA" id="ARBA00023027"/>
    </source>
</evidence>
<dbReference type="PANTHER" id="PTHR20836">
    <property type="entry name" value="DIHYDRODIPICOLINATE REDUCTASE"/>
    <property type="match status" value="1"/>
</dbReference>
<dbReference type="Pfam" id="PF01113">
    <property type="entry name" value="DapB_N"/>
    <property type="match status" value="1"/>
</dbReference>
<feature type="domain" description="Dihydrodipicolinate reductase N-terminal" evidence="13">
    <location>
        <begin position="28"/>
        <end position="156"/>
    </location>
</feature>
<evidence type="ECO:0000259" key="14">
    <source>
        <dbReference type="Pfam" id="PF05173"/>
    </source>
</evidence>
<dbReference type="Proteomes" id="UP001413721">
    <property type="component" value="Unassembled WGS sequence"/>
</dbReference>
<evidence type="ECO:0000256" key="2">
    <source>
        <dbReference type="ARBA" id="ARBA00022605"/>
    </source>
</evidence>
<dbReference type="GO" id="GO:0008839">
    <property type="term" value="F:4-hydroxy-tetrahydrodipicolinate reductase"/>
    <property type="evidence" value="ECO:0007669"/>
    <property type="project" value="UniProtKB-EC"/>
</dbReference>